<name>A0A414PFM2_BACSE</name>
<protein>
    <submittedName>
        <fullName evidence="8">1-deoxy-D-xylulose-5-phosphate synthase</fullName>
        <ecNumber evidence="8">2.2.1.7</ecNumber>
    </submittedName>
</protein>
<dbReference type="Gene3D" id="3.40.50.970">
    <property type="match status" value="1"/>
</dbReference>
<proteinExistence type="predicted"/>
<dbReference type="SUPFAM" id="SSF52518">
    <property type="entry name" value="Thiamin diphosphate-binding fold (THDP-binding)"/>
    <property type="match status" value="1"/>
</dbReference>
<gene>
    <name evidence="8" type="ORF">DW668_19105</name>
</gene>
<dbReference type="NCBIfam" id="NF003933">
    <property type="entry name" value="PRK05444.2-2"/>
    <property type="match status" value="1"/>
</dbReference>
<reference evidence="8 9" key="1">
    <citation type="submission" date="2018-08" db="EMBL/GenBank/DDBJ databases">
        <title>A genome reference for cultivated species of the human gut microbiota.</title>
        <authorList>
            <person name="Zou Y."/>
            <person name="Xue W."/>
            <person name="Luo G."/>
        </authorList>
    </citation>
    <scope>NUCLEOTIDE SEQUENCE [LARGE SCALE GENOMIC DNA]</scope>
    <source>
        <strain evidence="8 9">AM25-16</strain>
    </source>
</reference>
<keyword evidence="6" id="KW-0460">Magnesium</keyword>
<dbReference type="Proteomes" id="UP000283762">
    <property type="component" value="Unassembled WGS sequence"/>
</dbReference>
<comment type="caution">
    <text evidence="8">The sequence shown here is derived from an EMBL/GenBank/DDBJ whole genome shotgun (WGS) entry which is preliminary data.</text>
</comment>
<evidence type="ECO:0000313" key="9">
    <source>
        <dbReference type="Proteomes" id="UP000283762"/>
    </source>
</evidence>
<sequence>MYIEKINGPADVKRLSAGELETLSEEVRGVLLKKLSEHGGHVGPNLGMVEATVALHYVFNSPADKIVYDVSHQSYAHKILTGRKAAFMDAAAYDEVSGYTEPSESEHDFFVIGHTSTSVSLATGLAKARDLKGGTGNVIAVIGDGSLSGGEAFEGLNNAVELGTNFIVIVNDNQMSIAENHGGLYRNLQLLRETDGQAPCNFFTAMGLDYLYVKDGNNVQALIDAFRKVKDIAHPVAVHINTLKGKGYRLAEQQQERFHYSAPFCLETGSPAVDSGNEEDYGDLTARYLLQEMKKDRTVVGITAGTPTVFGFTPERREEAGRQFVDVGIAEEHAVAM</sequence>
<evidence type="ECO:0000256" key="2">
    <source>
        <dbReference type="ARBA" id="ARBA00001964"/>
    </source>
</evidence>
<evidence type="ECO:0000256" key="7">
    <source>
        <dbReference type="ARBA" id="ARBA00023052"/>
    </source>
</evidence>
<evidence type="ECO:0000313" key="8">
    <source>
        <dbReference type="EMBL" id="RHF65982.1"/>
    </source>
</evidence>
<dbReference type="InterPro" id="IPR049557">
    <property type="entry name" value="Transketolase_CS"/>
</dbReference>
<dbReference type="InterPro" id="IPR029061">
    <property type="entry name" value="THDP-binding"/>
</dbReference>
<evidence type="ECO:0000256" key="5">
    <source>
        <dbReference type="ARBA" id="ARBA00022723"/>
    </source>
</evidence>
<evidence type="ECO:0000256" key="6">
    <source>
        <dbReference type="ARBA" id="ARBA00022842"/>
    </source>
</evidence>
<evidence type="ECO:0000256" key="3">
    <source>
        <dbReference type="ARBA" id="ARBA00011738"/>
    </source>
</evidence>
<dbReference type="GO" id="GO:0046872">
    <property type="term" value="F:metal ion binding"/>
    <property type="evidence" value="ECO:0007669"/>
    <property type="project" value="UniProtKB-KW"/>
</dbReference>
<dbReference type="GO" id="GO:0008661">
    <property type="term" value="F:1-deoxy-D-xylulose-5-phosphate synthase activity"/>
    <property type="evidence" value="ECO:0007669"/>
    <property type="project" value="UniProtKB-EC"/>
</dbReference>
<dbReference type="PROSITE" id="PS00801">
    <property type="entry name" value="TRANSKETOLASE_1"/>
    <property type="match status" value="1"/>
</dbReference>
<dbReference type="AlphaFoldDB" id="A0A414PFM2"/>
<dbReference type="PANTHER" id="PTHR43322">
    <property type="entry name" value="1-D-DEOXYXYLULOSE 5-PHOSPHATE SYNTHASE-RELATED"/>
    <property type="match status" value="1"/>
</dbReference>
<dbReference type="FunFam" id="3.40.50.970:FF:000010">
    <property type="entry name" value="1-deoxy-D-xylulose-5-phosphate synthase"/>
    <property type="match status" value="1"/>
</dbReference>
<evidence type="ECO:0000256" key="1">
    <source>
        <dbReference type="ARBA" id="ARBA00001946"/>
    </source>
</evidence>
<feature type="non-terminal residue" evidence="8">
    <location>
        <position position="337"/>
    </location>
</feature>
<accession>A0A414PFM2</accession>
<dbReference type="EC" id="2.2.1.7" evidence="8"/>
<dbReference type="GO" id="GO:0019288">
    <property type="term" value="P:isopentenyl diphosphate biosynthetic process, methylerythritol 4-phosphate pathway"/>
    <property type="evidence" value="ECO:0007669"/>
    <property type="project" value="TreeGrafter"/>
</dbReference>
<comment type="cofactor">
    <cofactor evidence="2">
        <name>thiamine diphosphate</name>
        <dbReference type="ChEBI" id="CHEBI:58937"/>
    </cofactor>
</comment>
<dbReference type="InterPro" id="IPR005477">
    <property type="entry name" value="Dxylulose-5-P_synthase"/>
</dbReference>
<keyword evidence="4 8" id="KW-0808">Transferase</keyword>
<comment type="cofactor">
    <cofactor evidence="1">
        <name>Mg(2+)</name>
        <dbReference type="ChEBI" id="CHEBI:18420"/>
    </cofactor>
</comment>
<dbReference type="GO" id="GO:0005829">
    <property type="term" value="C:cytosol"/>
    <property type="evidence" value="ECO:0007669"/>
    <property type="project" value="TreeGrafter"/>
</dbReference>
<keyword evidence="7" id="KW-0786">Thiamine pyrophosphate</keyword>
<dbReference type="RefSeq" id="WP_118207623.1">
    <property type="nucleotide sequence ID" value="NZ_QRHJ01000147.1"/>
</dbReference>
<dbReference type="NCBIfam" id="NF008968">
    <property type="entry name" value="PRK12315.1"/>
    <property type="match status" value="1"/>
</dbReference>
<keyword evidence="5" id="KW-0479">Metal-binding</keyword>
<dbReference type="PANTHER" id="PTHR43322:SF1">
    <property type="entry name" value="1-DEOXY-D-XYLULOSE-5-PHOSPHATE SYNTHASE"/>
    <property type="match status" value="1"/>
</dbReference>
<organism evidence="8 9">
    <name type="scientific">Bacteroides stercoris</name>
    <dbReference type="NCBI Taxonomy" id="46506"/>
    <lineage>
        <taxon>Bacteria</taxon>
        <taxon>Pseudomonadati</taxon>
        <taxon>Bacteroidota</taxon>
        <taxon>Bacteroidia</taxon>
        <taxon>Bacteroidales</taxon>
        <taxon>Bacteroidaceae</taxon>
        <taxon>Bacteroides</taxon>
    </lineage>
</organism>
<dbReference type="EMBL" id="QRHJ01000147">
    <property type="protein sequence ID" value="RHF65982.1"/>
    <property type="molecule type" value="Genomic_DNA"/>
</dbReference>
<dbReference type="Pfam" id="PF13292">
    <property type="entry name" value="DXP_synthase_N"/>
    <property type="match status" value="2"/>
</dbReference>
<dbReference type="GO" id="GO:0016114">
    <property type="term" value="P:terpenoid biosynthetic process"/>
    <property type="evidence" value="ECO:0007669"/>
    <property type="project" value="InterPro"/>
</dbReference>
<comment type="subunit">
    <text evidence="3">Homodimer.</text>
</comment>
<evidence type="ECO:0000256" key="4">
    <source>
        <dbReference type="ARBA" id="ARBA00022679"/>
    </source>
</evidence>
<dbReference type="CDD" id="cd02007">
    <property type="entry name" value="TPP_DXS"/>
    <property type="match status" value="1"/>
</dbReference>